<dbReference type="AlphaFoldDB" id="A0A0E9X173"/>
<proteinExistence type="predicted"/>
<protein>
    <submittedName>
        <fullName evidence="1">Uncharacterized protein</fullName>
    </submittedName>
</protein>
<organism evidence="1">
    <name type="scientific">Anguilla anguilla</name>
    <name type="common">European freshwater eel</name>
    <name type="synonym">Muraena anguilla</name>
    <dbReference type="NCBI Taxonomy" id="7936"/>
    <lineage>
        <taxon>Eukaryota</taxon>
        <taxon>Metazoa</taxon>
        <taxon>Chordata</taxon>
        <taxon>Craniata</taxon>
        <taxon>Vertebrata</taxon>
        <taxon>Euteleostomi</taxon>
        <taxon>Actinopterygii</taxon>
        <taxon>Neopterygii</taxon>
        <taxon>Teleostei</taxon>
        <taxon>Anguilliformes</taxon>
        <taxon>Anguillidae</taxon>
        <taxon>Anguilla</taxon>
    </lineage>
</organism>
<accession>A0A0E9X173</accession>
<name>A0A0E9X173_ANGAN</name>
<evidence type="ECO:0000313" key="1">
    <source>
        <dbReference type="EMBL" id="JAH96472.1"/>
    </source>
</evidence>
<sequence>MWMSLAKLPGEIQRFEKGSDGECMNHQCQPSLHLLKWCTLLRFLQFQYLGFKSRSGGHNWLPITSLHCGSVILVIYQNVRLSEFIRTHD</sequence>
<reference evidence="1" key="1">
    <citation type="submission" date="2014-11" db="EMBL/GenBank/DDBJ databases">
        <authorList>
            <person name="Amaro Gonzalez C."/>
        </authorList>
    </citation>
    <scope>NUCLEOTIDE SEQUENCE</scope>
</reference>
<reference evidence="1" key="2">
    <citation type="journal article" date="2015" name="Fish Shellfish Immunol.">
        <title>Early steps in the European eel (Anguilla anguilla)-Vibrio vulnificus interaction in the gills: Role of the RtxA13 toxin.</title>
        <authorList>
            <person name="Callol A."/>
            <person name="Pajuelo D."/>
            <person name="Ebbesson L."/>
            <person name="Teles M."/>
            <person name="MacKenzie S."/>
            <person name="Amaro C."/>
        </authorList>
    </citation>
    <scope>NUCLEOTIDE SEQUENCE</scope>
</reference>
<dbReference type="EMBL" id="GBXM01012105">
    <property type="protein sequence ID" value="JAH96472.1"/>
    <property type="molecule type" value="Transcribed_RNA"/>
</dbReference>